<evidence type="ECO:0000313" key="1">
    <source>
        <dbReference type="EMBL" id="GMF31738.1"/>
    </source>
</evidence>
<proteinExistence type="predicted"/>
<comment type="caution">
    <text evidence="1">The sequence shown here is derived from an EMBL/GenBank/DDBJ whole genome shotgun (WGS) entry which is preliminary data.</text>
</comment>
<reference evidence="1" key="1">
    <citation type="submission" date="2023-04" db="EMBL/GenBank/DDBJ databases">
        <title>Phytophthora fragariaefolia NBRC 109709.</title>
        <authorList>
            <person name="Ichikawa N."/>
            <person name="Sato H."/>
            <person name="Tonouchi N."/>
        </authorList>
    </citation>
    <scope>NUCLEOTIDE SEQUENCE</scope>
    <source>
        <strain evidence="1">NBRC 109709</strain>
    </source>
</reference>
<dbReference type="EMBL" id="BSXT01000650">
    <property type="protein sequence ID" value="GMF31738.1"/>
    <property type="molecule type" value="Genomic_DNA"/>
</dbReference>
<keyword evidence="2" id="KW-1185">Reference proteome</keyword>
<sequence length="85" mass="9441">MTHEWDARGRNWLKILGSGSDIVKAPRHGGVPPERGLSRVGVITHCPAADSFDGRYCWQRAEAMEEDLVHSVQLIKSVPTLGHPR</sequence>
<name>A0A9W6UFN3_9STRA</name>
<dbReference type="AlphaFoldDB" id="A0A9W6UFN3"/>
<evidence type="ECO:0000313" key="2">
    <source>
        <dbReference type="Proteomes" id="UP001165121"/>
    </source>
</evidence>
<accession>A0A9W6UFN3</accession>
<dbReference type="Proteomes" id="UP001165121">
    <property type="component" value="Unassembled WGS sequence"/>
</dbReference>
<protein>
    <submittedName>
        <fullName evidence="1">Unnamed protein product</fullName>
    </submittedName>
</protein>
<organism evidence="1 2">
    <name type="scientific">Phytophthora fragariaefolia</name>
    <dbReference type="NCBI Taxonomy" id="1490495"/>
    <lineage>
        <taxon>Eukaryota</taxon>
        <taxon>Sar</taxon>
        <taxon>Stramenopiles</taxon>
        <taxon>Oomycota</taxon>
        <taxon>Peronosporomycetes</taxon>
        <taxon>Peronosporales</taxon>
        <taxon>Peronosporaceae</taxon>
        <taxon>Phytophthora</taxon>
    </lineage>
</organism>
<gene>
    <name evidence="1" type="ORF">Pfra01_000736000</name>
</gene>